<proteinExistence type="inferred from homology"/>
<evidence type="ECO:0000313" key="4">
    <source>
        <dbReference type="EMBL" id="AOV18513.1"/>
    </source>
</evidence>
<accession>A0A1D8KC17</accession>
<gene>
    <name evidence="4" type="ORF">BJI67_07885</name>
</gene>
<dbReference type="PANTHER" id="PTHR43316:SF3">
    <property type="entry name" value="HALOACID DEHALOGENASE, TYPE II (AFU_ORTHOLOGUE AFUA_2G07750)-RELATED"/>
    <property type="match status" value="1"/>
</dbReference>
<comment type="catalytic activity">
    <reaction evidence="3">
        <text>an (S)-2-haloacid + H2O = a (2R)-2-hydroxycarboxylate + a halide anion + H(+)</text>
        <dbReference type="Rhea" id="RHEA:11192"/>
        <dbReference type="ChEBI" id="CHEBI:15377"/>
        <dbReference type="ChEBI" id="CHEBI:15378"/>
        <dbReference type="ChEBI" id="CHEBI:16042"/>
        <dbReference type="ChEBI" id="CHEBI:58314"/>
        <dbReference type="ChEBI" id="CHEBI:137405"/>
        <dbReference type="EC" id="3.8.1.2"/>
    </reaction>
</comment>
<comment type="similarity">
    <text evidence="1 3">Belongs to the HAD-like hydrolase superfamily. S-2-haloalkanoic acid dehalogenase family.</text>
</comment>
<dbReference type="Pfam" id="PF00702">
    <property type="entry name" value="Hydrolase"/>
    <property type="match status" value="1"/>
</dbReference>
<dbReference type="Gene3D" id="1.10.150.240">
    <property type="entry name" value="Putative phosphatase, domain 2"/>
    <property type="match status" value="1"/>
</dbReference>
<dbReference type="NCBIfam" id="TIGR01493">
    <property type="entry name" value="HAD-SF-IA-v2"/>
    <property type="match status" value="1"/>
</dbReference>
<evidence type="ECO:0000256" key="3">
    <source>
        <dbReference type="RuleBase" id="RU368077"/>
    </source>
</evidence>
<dbReference type="PANTHER" id="PTHR43316">
    <property type="entry name" value="HYDROLASE, HALOACID DELAHOGENASE-RELATED"/>
    <property type="match status" value="1"/>
</dbReference>
<dbReference type="EC" id="3.8.1.2" evidence="3"/>
<dbReference type="AlphaFoldDB" id="A0A1D8KC17"/>
<dbReference type="InterPro" id="IPR006328">
    <property type="entry name" value="2-HAD"/>
</dbReference>
<dbReference type="InterPro" id="IPR023198">
    <property type="entry name" value="PGP-like_dom2"/>
</dbReference>
<dbReference type="SFLD" id="SFLDS00003">
    <property type="entry name" value="Haloacid_Dehalogenase"/>
    <property type="match status" value="1"/>
</dbReference>
<evidence type="ECO:0000256" key="2">
    <source>
        <dbReference type="ARBA" id="ARBA00022801"/>
    </source>
</evidence>
<dbReference type="InterPro" id="IPR036412">
    <property type="entry name" value="HAD-like_sf"/>
</dbReference>
<dbReference type="SUPFAM" id="SSF56784">
    <property type="entry name" value="HAD-like"/>
    <property type="match status" value="1"/>
</dbReference>
<dbReference type="RefSeq" id="WP_070074038.1">
    <property type="nucleotide sequence ID" value="NZ_CP017448.1"/>
</dbReference>
<dbReference type="InterPro" id="IPR051540">
    <property type="entry name" value="S-2-haloacid_dehalogenase"/>
</dbReference>
<dbReference type="Proteomes" id="UP000095342">
    <property type="component" value="Chromosome"/>
</dbReference>
<comment type="function">
    <text evidence="3">Catalyzes the hydrolytic dehalogenation of small (S)-2-haloalkanoic acids to yield the corresponding (R)-2-hydroxyalkanoic acids.</text>
</comment>
<name>A0A1D8KC17_9GAMM</name>
<keyword evidence="5" id="KW-1185">Reference proteome</keyword>
<organism evidence="4 5">
    <name type="scientific">Acidihalobacter aeolianus</name>
    <dbReference type="NCBI Taxonomy" id="2792603"/>
    <lineage>
        <taxon>Bacteria</taxon>
        <taxon>Pseudomonadati</taxon>
        <taxon>Pseudomonadota</taxon>
        <taxon>Gammaproteobacteria</taxon>
        <taxon>Chromatiales</taxon>
        <taxon>Ectothiorhodospiraceae</taxon>
        <taxon>Acidihalobacter</taxon>
    </lineage>
</organism>
<dbReference type="SFLD" id="SFLDG01129">
    <property type="entry name" value="C1.5:_HAD__Beta-PGM__Phosphata"/>
    <property type="match status" value="1"/>
</dbReference>
<dbReference type="CDD" id="cd02588">
    <property type="entry name" value="HAD_L2-DEX"/>
    <property type="match status" value="1"/>
</dbReference>
<protein>
    <recommendedName>
        <fullName evidence="3">(S)-2-haloacid dehalogenase</fullName>
        <ecNumber evidence="3">3.8.1.2</ecNumber>
    </recommendedName>
    <alternativeName>
        <fullName evidence="3">2-haloalkanoic acid dehalogenase</fullName>
    </alternativeName>
    <alternativeName>
        <fullName evidence="3">Halocarboxylic acid halidohydrolase</fullName>
    </alternativeName>
    <alternativeName>
        <fullName evidence="3">L-2-haloacid dehalogenase</fullName>
    </alternativeName>
</protein>
<dbReference type="InterPro" id="IPR023214">
    <property type="entry name" value="HAD_sf"/>
</dbReference>
<dbReference type="KEGG" id="aaeo:BJI67_07885"/>
<keyword evidence="2 3" id="KW-0378">Hydrolase</keyword>
<evidence type="ECO:0000313" key="5">
    <source>
        <dbReference type="Proteomes" id="UP000095342"/>
    </source>
</evidence>
<evidence type="ECO:0000256" key="1">
    <source>
        <dbReference type="ARBA" id="ARBA00008106"/>
    </source>
</evidence>
<dbReference type="NCBIfam" id="TIGR01428">
    <property type="entry name" value="HAD_type_II"/>
    <property type="match status" value="1"/>
</dbReference>
<dbReference type="PRINTS" id="PR00413">
    <property type="entry name" value="HADHALOGNASE"/>
</dbReference>
<reference evidence="4 5" key="1">
    <citation type="submission" date="2016-09" db="EMBL/GenBank/DDBJ databases">
        <title>Acidihalobacter prosperus V6 (DSM14174).</title>
        <authorList>
            <person name="Khaleque H.N."/>
            <person name="Ramsay J.P."/>
            <person name="Murphy R.J.T."/>
            <person name="Kaksonen A.H."/>
            <person name="Boxall N.J."/>
            <person name="Watkin E.L.J."/>
        </authorList>
    </citation>
    <scope>NUCLEOTIDE SEQUENCE [LARGE SCALE GENOMIC DNA]</scope>
    <source>
        <strain evidence="4 5">V6</strain>
    </source>
</reference>
<dbReference type="GO" id="GO:0018784">
    <property type="term" value="F:(S)-2-haloacid dehalogenase activity"/>
    <property type="evidence" value="ECO:0007669"/>
    <property type="project" value="UniProtKB-UniRule"/>
</dbReference>
<dbReference type="InterPro" id="IPR006439">
    <property type="entry name" value="HAD-SF_hydro_IA"/>
</dbReference>
<sequence length="229" mass="24892">MNPSQHRQQVIVFDVNETLLDIETLSPFFARTFGDAQVMRQWFAELILYAQSLTLTGGYVPFGQLAVAVLRMVGTIRGVELSEPGVDEFKDHMARLPAHQDAAPALDMLREAGFRMVTLTNSPPEAGKAVLAKAGLSYYFEAQFSVDGVKRFKPAGETYSYVASALRTEASALRLVAAHTWDTQGALAAGWKAALVTRPGNAALWVGGQPDVVEKDLLAIARAIIARDI</sequence>
<dbReference type="Gene3D" id="3.40.50.1000">
    <property type="entry name" value="HAD superfamily/HAD-like"/>
    <property type="match status" value="1"/>
</dbReference>
<dbReference type="EMBL" id="CP017448">
    <property type="protein sequence ID" value="AOV18513.1"/>
    <property type="molecule type" value="Genomic_DNA"/>
</dbReference>